<dbReference type="SUPFAM" id="SSF53850">
    <property type="entry name" value="Periplasmic binding protein-like II"/>
    <property type="match status" value="1"/>
</dbReference>
<dbReference type="PANTHER" id="PTHR43649">
    <property type="entry name" value="ARABINOSE-BINDING PROTEIN-RELATED"/>
    <property type="match status" value="1"/>
</dbReference>
<organism evidence="3 4">
    <name type="scientific">Streptomyces olivaceiscleroticus</name>
    <dbReference type="NCBI Taxonomy" id="68245"/>
    <lineage>
        <taxon>Bacteria</taxon>
        <taxon>Bacillati</taxon>
        <taxon>Actinomycetota</taxon>
        <taxon>Actinomycetes</taxon>
        <taxon>Kitasatosporales</taxon>
        <taxon>Streptomycetaceae</taxon>
        <taxon>Streptomyces</taxon>
    </lineage>
</organism>
<accession>A0ABN0ZHF6</accession>
<dbReference type="Gene3D" id="3.40.190.10">
    <property type="entry name" value="Periplasmic binding protein-like II"/>
    <property type="match status" value="2"/>
</dbReference>
<feature type="signal peptide" evidence="2">
    <location>
        <begin position="1"/>
        <end position="19"/>
    </location>
</feature>
<protein>
    <submittedName>
        <fullName evidence="3">Extracellular solute-binding protein</fullName>
    </submittedName>
</protein>
<comment type="caution">
    <text evidence="3">The sequence shown here is derived from an EMBL/GenBank/DDBJ whole genome shotgun (WGS) entry which is preliminary data.</text>
</comment>
<evidence type="ECO:0000313" key="4">
    <source>
        <dbReference type="Proteomes" id="UP001500909"/>
    </source>
</evidence>
<reference evidence="3 4" key="1">
    <citation type="journal article" date="2019" name="Int. J. Syst. Evol. Microbiol.">
        <title>The Global Catalogue of Microorganisms (GCM) 10K type strain sequencing project: providing services to taxonomists for standard genome sequencing and annotation.</title>
        <authorList>
            <consortium name="The Broad Institute Genomics Platform"/>
            <consortium name="The Broad Institute Genome Sequencing Center for Infectious Disease"/>
            <person name="Wu L."/>
            <person name="Ma J."/>
        </authorList>
    </citation>
    <scope>NUCLEOTIDE SEQUENCE [LARGE SCALE GENOMIC DNA]</scope>
    <source>
        <strain evidence="3 4">JCM 4805</strain>
    </source>
</reference>
<dbReference type="InterPro" id="IPR006059">
    <property type="entry name" value="SBP"/>
</dbReference>
<dbReference type="InterPro" id="IPR050490">
    <property type="entry name" value="Bact_solute-bd_prot1"/>
</dbReference>
<dbReference type="RefSeq" id="WP_346093211.1">
    <property type="nucleotide sequence ID" value="NZ_BAAABY010000009.1"/>
</dbReference>
<keyword evidence="4" id="KW-1185">Reference proteome</keyword>
<evidence type="ECO:0000313" key="3">
    <source>
        <dbReference type="EMBL" id="GAA0447597.1"/>
    </source>
</evidence>
<sequence length="425" mass="46022">MRRIRTAATAVLVLCLALAGCGGGGASTAAGGKVTLRFTWWGNADRAARTEQAVAAFEKAHPDIDIQTSYSTYESYKQKLATQAAGGDVPDLIQLDYRQISQYAGSDVLLDLKTQRGTLPTKEMDPGLLKTGQVDGVQYALPMGVGTQAMAYDKAAWRKAGLAAPKPGWTWDDWVSAGRKLKAAGYERPMTDPGQMEDWFEVWLRGQGKRLYDEDGQAAFTAADLTRFWTFTSRLRKAGLVSSAEDTTQMAGGAVEDSPMGRKRAVAEFNWDAPSAGYEAMYGDRLALAPMPAGPDGTPGQYYKPSMLLGIAADSAHPREAARFIDFLLNSDKAADILGVDRGTPVNGHQRTRVLPKVTGFQQQVAGVQESLQGKLKDPPAAPPRGDNGLQSTFGRDYDQVSFEQASPREVAEDFLTEARTELRP</sequence>
<dbReference type="EMBL" id="BAAABY010000009">
    <property type="protein sequence ID" value="GAA0447597.1"/>
    <property type="molecule type" value="Genomic_DNA"/>
</dbReference>
<evidence type="ECO:0000256" key="1">
    <source>
        <dbReference type="SAM" id="MobiDB-lite"/>
    </source>
</evidence>
<dbReference type="Pfam" id="PF01547">
    <property type="entry name" value="SBP_bac_1"/>
    <property type="match status" value="1"/>
</dbReference>
<dbReference type="PROSITE" id="PS51257">
    <property type="entry name" value="PROKAR_LIPOPROTEIN"/>
    <property type="match status" value="1"/>
</dbReference>
<name>A0ABN0ZHF6_9ACTN</name>
<proteinExistence type="predicted"/>
<feature type="region of interest" description="Disordered" evidence="1">
    <location>
        <begin position="370"/>
        <end position="425"/>
    </location>
</feature>
<keyword evidence="2" id="KW-0732">Signal</keyword>
<dbReference type="PANTHER" id="PTHR43649:SF30">
    <property type="entry name" value="ABC TRANSPORTER SUBSTRATE-BINDING PROTEIN"/>
    <property type="match status" value="1"/>
</dbReference>
<gene>
    <name evidence="3" type="ORF">GCM10010361_09370</name>
</gene>
<feature type="chain" id="PRO_5045350571" evidence="2">
    <location>
        <begin position="20"/>
        <end position="425"/>
    </location>
</feature>
<evidence type="ECO:0000256" key="2">
    <source>
        <dbReference type="SAM" id="SignalP"/>
    </source>
</evidence>
<dbReference type="Proteomes" id="UP001500909">
    <property type="component" value="Unassembled WGS sequence"/>
</dbReference>